<keyword evidence="3" id="KW-1185">Reference proteome</keyword>
<gene>
    <name evidence="2" type="ORF">GSCOC_T00030087001</name>
</gene>
<keyword evidence="1" id="KW-0804">Transcription</keyword>
<comment type="similarity">
    <text evidence="1">Belongs to the TFB2 family.</text>
</comment>
<dbReference type="Pfam" id="PF03849">
    <property type="entry name" value="Tfb2"/>
    <property type="match status" value="1"/>
</dbReference>
<organism evidence="2 3">
    <name type="scientific">Coffea canephora</name>
    <name type="common">Robusta coffee</name>
    <dbReference type="NCBI Taxonomy" id="49390"/>
    <lineage>
        <taxon>Eukaryota</taxon>
        <taxon>Viridiplantae</taxon>
        <taxon>Streptophyta</taxon>
        <taxon>Embryophyta</taxon>
        <taxon>Tracheophyta</taxon>
        <taxon>Spermatophyta</taxon>
        <taxon>Magnoliopsida</taxon>
        <taxon>eudicotyledons</taxon>
        <taxon>Gunneridae</taxon>
        <taxon>Pentapetalae</taxon>
        <taxon>asterids</taxon>
        <taxon>lamiids</taxon>
        <taxon>Gentianales</taxon>
        <taxon>Rubiaceae</taxon>
        <taxon>Ixoroideae</taxon>
        <taxon>Gardenieae complex</taxon>
        <taxon>Bertiereae - Coffeeae clade</taxon>
        <taxon>Coffeeae</taxon>
        <taxon>Coffea</taxon>
    </lineage>
</organism>
<dbReference type="PhylomeDB" id="A0A068UN81"/>
<proteinExistence type="inferred from homology"/>
<keyword evidence="1" id="KW-0539">Nucleus</keyword>
<evidence type="ECO:0000313" key="3">
    <source>
        <dbReference type="Proteomes" id="UP000295252"/>
    </source>
</evidence>
<name>A0A068UN81_COFCA</name>
<dbReference type="GO" id="GO:0006289">
    <property type="term" value="P:nucleotide-excision repair"/>
    <property type="evidence" value="ECO:0007669"/>
    <property type="project" value="InterPro"/>
</dbReference>
<reference evidence="3" key="1">
    <citation type="journal article" date="2014" name="Science">
        <title>The coffee genome provides insight into the convergent evolution of caffeine biosynthesis.</title>
        <authorList>
            <person name="Denoeud F."/>
            <person name="Carretero-Paulet L."/>
            <person name="Dereeper A."/>
            <person name="Droc G."/>
            <person name="Guyot R."/>
            <person name="Pietrella M."/>
            <person name="Zheng C."/>
            <person name="Alberti A."/>
            <person name="Anthony F."/>
            <person name="Aprea G."/>
            <person name="Aury J.M."/>
            <person name="Bento P."/>
            <person name="Bernard M."/>
            <person name="Bocs S."/>
            <person name="Campa C."/>
            <person name="Cenci A."/>
            <person name="Combes M.C."/>
            <person name="Crouzillat D."/>
            <person name="Da Silva C."/>
            <person name="Daddiego L."/>
            <person name="De Bellis F."/>
            <person name="Dussert S."/>
            <person name="Garsmeur O."/>
            <person name="Gayraud T."/>
            <person name="Guignon V."/>
            <person name="Jahn K."/>
            <person name="Jamilloux V."/>
            <person name="Joet T."/>
            <person name="Labadie K."/>
            <person name="Lan T."/>
            <person name="Leclercq J."/>
            <person name="Lepelley M."/>
            <person name="Leroy T."/>
            <person name="Li L.T."/>
            <person name="Librado P."/>
            <person name="Lopez L."/>
            <person name="Munoz A."/>
            <person name="Noel B."/>
            <person name="Pallavicini A."/>
            <person name="Perrotta G."/>
            <person name="Poncet V."/>
            <person name="Pot D."/>
            <person name="Priyono X."/>
            <person name="Rigoreau M."/>
            <person name="Rouard M."/>
            <person name="Rozas J."/>
            <person name="Tranchant-Dubreuil C."/>
            <person name="VanBuren R."/>
            <person name="Zhang Q."/>
            <person name="Andrade A.C."/>
            <person name="Argout X."/>
            <person name="Bertrand B."/>
            <person name="de Kochko A."/>
            <person name="Graziosi G."/>
            <person name="Henry R.J."/>
            <person name="Jayarama X."/>
            <person name="Ming R."/>
            <person name="Nagai C."/>
            <person name="Rounsley S."/>
            <person name="Sankoff D."/>
            <person name="Giuliano G."/>
            <person name="Albert V.A."/>
            <person name="Wincker P."/>
            <person name="Lashermes P."/>
        </authorList>
    </citation>
    <scope>NUCLEOTIDE SEQUENCE [LARGE SCALE GENOMIC DNA]</scope>
    <source>
        <strain evidence="3">cv. DH200-94</strain>
    </source>
</reference>
<dbReference type="GO" id="GO:0000439">
    <property type="term" value="C:transcription factor TFIIH core complex"/>
    <property type="evidence" value="ECO:0007669"/>
    <property type="project" value="InterPro"/>
</dbReference>
<dbReference type="Gramene" id="CDP09674">
    <property type="protein sequence ID" value="CDP09674"/>
    <property type="gene ID" value="GSCOC_T00030087001"/>
</dbReference>
<dbReference type="OrthoDB" id="1729518at2759"/>
<keyword evidence="1" id="KW-0227">DNA damage</keyword>
<comment type="subcellular location">
    <subcellularLocation>
        <location evidence="1">Nucleus</location>
    </subcellularLocation>
</comment>
<dbReference type="InterPro" id="IPR004598">
    <property type="entry name" value="TFIIH_p52/Tfb2"/>
</dbReference>
<sequence length="148" mass="16890">MKFESTINCKPYYLEPHSFVLNIIDQRACPLTCIPHLGEERGLGSADLVSFSLELSFHATEEVLSKNVWFHQDLAGLGRVKLQQGRKESWFIRIKLATNLSISLSDTSSRKQGYVVVETNFRMYAYSSSKLHCEILRLFSRCEVTVLA</sequence>
<dbReference type="PANTHER" id="PTHR13152">
    <property type="entry name" value="TFIIH, POLYPEPTIDE 4"/>
    <property type="match status" value="1"/>
</dbReference>
<dbReference type="GO" id="GO:0001671">
    <property type="term" value="F:ATPase activator activity"/>
    <property type="evidence" value="ECO:0007669"/>
    <property type="project" value="InterPro"/>
</dbReference>
<evidence type="ECO:0000256" key="1">
    <source>
        <dbReference type="RuleBase" id="RU364024"/>
    </source>
</evidence>
<keyword evidence="1" id="KW-0805">Transcription regulation</keyword>
<dbReference type="GO" id="GO:0005675">
    <property type="term" value="C:transcription factor TFIIH holo complex"/>
    <property type="evidence" value="ECO:0007669"/>
    <property type="project" value="TreeGrafter"/>
</dbReference>
<evidence type="ECO:0000313" key="2">
    <source>
        <dbReference type="EMBL" id="CDP09674.1"/>
    </source>
</evidence>
<keyword evidence="1" id="KW-0234">DNA repair</keyword>
<accession>A0A068UN81</accession>
<dbReference type="InParanoid" id="A0A068UN81"/>
<protein>
    <recommendedName>
        <fullName evidence="1">RNA polymerase II transcription factor B subunit 2</fullName>
    </recommendedName>
</protein>
<dbReference type="Proteomes" id="UP000295252">
    <property type="component" value="Chromosome I"/>
</dbReference>
<dbReference type="STRING" id="49390.A0A068UN81"/>
<dbReference type="AlphaFoldDB" id="A0A068UN81"/>
<dbReference type="EMBL" id="HG739124">
    <property type="protein sequence ID" value="CDP09674.1"/>
    <property type="molecule type" value="Genomic_DNA"/>
</dbReference>
<dbReference type="GO" id="GO:0003690">
    <property type="term" value="F:double-stranded DNA binding"/>
    <property type="evidence" value="ECO:0007669"/>
    <property type="project" value="TreeGrafter"/>
</dbReference>
<dbReference type="PANTHER" id="PTHR13152:SF0">
    <property type="entry name" value="GENERAL TRANSCRIPTION FACTOR IIH SUBUNIT 4"/>
    <property type="match status" value="1"/>
</dbReference>
<comment type="function">
    <text evidence="1">Component of the general transcription and DNA repair factor IIH (TFIIH) core complex which is involved in general and transcription-coupled nucleotide excision repair (NER) of damaged DNA.</text>
</comment>